<keyword evidence="7 10" id="KW-1133">Transmembrane helix</keyword>
<dbReference type="PANTHER" id="PTHR33695">
    <property type="entry name" value="LIPOPROTEIN SIGNAL PEPTIDASE"/>
    <property type="match status" value="1"/>
</dbReference>
<name>A0A449AF07_9BACT</name>
<evidence type="ECO:0000256" key="6">
    <source>
        <dbReference type="ARBA" id="ARBA00022801"/>
    </source>
</evidence>
<dbReference type="OrthoDB" id="397153at2"/>
<evidence type="ECO:0000256" key="9">
    <source>
        <dbReference type="RuleBase" id="RU004181"/>
    </source>
</evidence>
<sequence length="215" mass="24458">MKLYKTKSNYWIRHIRVNKYKILTLYAVLLTSFLVFWLLDQVTKTLLFEHGSVLDENAQYINGQLNVQTYNGKRIWAESIWPADPDEWKVVGFIGVRSVWHGGVTFLATRNQFIIQGISLVLHVSILLSPLFSKKMNNIAAFFLGLLLGGVAGNMIDRFMFNTHVKDVFYFTFAKNSGTFNIADLEILIGGVLYALYSLFGGGKKRLSNIQHLVA</sequence>
<dbReference type="Proteomes" id="UP000289952">
    <property type="component" value="Chromosome"/>
</dbReference>
<feature type="transmembrane region" description="Helical" evidence="10">
    <location>
        <begin position="139"/>
        <end position="160"/>
    </location>
</feature>
<evidence type="ECO:0000256" key="1">
    <source>
        <dbReference type="ARBA" id="ARBA00006139"/>
    </source>
</evidence>
<dbReference type="GO" id="GO:0004190">
    <property type="term" value="F:aspartic-type endopeptidase activity"/>
    <property type="evidence" value="ECO:0007669"/>
    <property type="project" value="UniProtKB-KW"/>
</dbReference>
<evidence type="ECO:0000256" key="3">
    <source>
        <dbReference type="ARBA" id="ARBA00022670"/>
    </source>
</evidence>
<gene>
    <name evidence="11" type="primary">lspA</name>
    <name evidence="11" type="ORF">NCTC10118_00611</name>
</gene>
<feature type="transmembrane region" description="Helical" evidence="10">
    <location>
        <begin position="20"/>
        <end position="39"/>
    </location>
</feature>
<keyword evidence="12" id="KW-1185">Reference proteome</keyword>
<dbReference type="Pfam" id="PF01252">
    <property type="entry name" value="Peptidase_A8"/>
    <property type="match status" value="1"/>
</dbReference>
<dbReference type="GO" id="GO:0006508">
    <property type="term" value="P:proteolysis"/>
    <property type="evidence" value="ECO:0007669"/>
    <property type="project" value="UniProtKB-KW"/>
</dbReference>
<dbReference type="AlphaFoldDB" id="A0A449AF07"/>
<dbReference type="EMBL" id="LR214972">
    <property type="protein sequence ID" value="VEU63568.1"/>
    <property type="molecule type" value="Genomic_DNA"/>
</dbReference>
<dbReference type="PRINTS" id="PR00781">
    <property type="entry name" value="LIPOSIGPTASE"/>
</dbReference>
<evidence type="ECO:0000256" key="7">
    <source>
        <dbReference type="ARBA" id="ARBA00022989"/>
    </source>
</evidence>
<dbReference type="GO" id="GO:0016020">
    <property type="term" value="C:membrane"/>
    <property type="evidence" value="ECO:0007669"/>
    <property type="project" value="InterPro"/>
</dbReference>
<organism evidence="11 12">
    <name type="scientific">Mycoplasmopsis bovirhinis</name>
    <dbReference type="NCBI Taxonomy" id="29553"/>
    <lineage>
        <taxon>Bacteria</taxon>
        <taxon>Bacillati</taxon>
        <taxon>Mycoplasmatota</taxon>
        <taxon>Mycoplasmoidales</taxon>
        <taxon>Metamycoplasmataceae</taxon>
        <taxon>Mycoplasmopsis</taxon>
    </lineage>
</organism>
<comment type="similarity">
    <text evidence="1 9">Belongs to the peptidase A8 family.</text>
</comment>
<keyword evidence="11" id="KW-0449">Lipoprotein</keyword>
<evidence type="ECO:0000256" key="5">
    <source>
        <dbReference type="ARBA" id="ARBA00022750"/>
    </source>
</evidence>
<keyword evidence="4 10" id="KW-0812">Transmembrane</keyword>
<proteinExistence type="inferred from homology"/>
<feature type="transmembrane region" description="Helical" evidence="10">
    <location>
        <begin position="180"/>
        <end position="200"/>
    </location>
</feature>
<evidence type="ECO:0000256" key="4">
    <source>
        <dbReference type="ARBA" id="ARBA00022692"/>
    </source>
</evidence>
<evidence type="ECO:0000313" key="12">
    <source>
        <dbReference type="Proteomes" id="UP000289952"/>
    </source>
</evidence>
<keyword evidence="6" id="KW-0378">Hydrolase</keyword>
<evidence type="ECO:0000256" key="10">
    <source>
        <dbReference type="SAM" id="Phobius"/>
    </source>
</evidence>
<evidence type="ECO:0000313" key="11">
    <source>
        <dbReference type="EMBL" id="VEU63568.1"/>
    </source>
</evidence>
<dbReference type="PANTHER" id="PTHR33695:SF1">
    <property type="entry name" value="LIPOPROTEIN SIGNAL PEPTIDASE"/>
    <property type="match status" value="1"/>
</dbReference>
<protein>
    <submittedName>
        <fullName evidence="11">Lipoprotein signal peptidase</fullName>
    </submittedName>
</protein>
<evidence type="ECO:0000256" key="2">
    <source>
        <dbReference type="ARBA" id="ARBA00022475"/>
    </source>
</evidence>
<keyword evidence="5" id="KW-0064">Aspartyl protease</keyword>
<dbReference type="InterPro" id="IPR001872">
    <property type="entry name" value="Peptidase_A8"/>
</dbReference>
<feature type="transmembrane region" description="Helical" evidence="10">
    <location>
        <begin position="113"/>
        <end position="132"/>
    </location>
</feature>
<keyword evidence="2" id="KW-1003">Cell membrane</keyword>
<keyword evidence="8 10" id="KW-0472">Membrane</keyword>
<accession>A0A449AF07</accession>
<reference evidence="11 12" key="1">
    <citation type="submission" date="2019-01" db="EMBL/GenBank/DDBJ databases">
        <authorList>
            <consortium name="Pathogen Informatics"/>
        </authorList>
    </citation>
    <scope>NUCLEOTIDE SEQUENCE [LARGE SCALE GENOMIC DNA]</scope>
    <source>
        <strain evidence="11 12">NCTC10118</strain>
    </source>
</reference>
<dbReference type="RefSeq" id="WP_129621790.1">
    <property type="nucleotide sequence ID" value="NZ_LR214972.1"/>
</dbReference>
<evidence type="ECO:0000256" key="8">
    <source>
        <dbReference type="ARBA" id="ARBA00023136"/>
    </source>
</evidence>
<keyword evidence="3" id="KW-0645">Protease</keyword>